<dbReference type="RefSeq" id="WP_074639996.1">
    <property type="nucleotide sequence ID" value="NZ_FNBL01000001.1"/>
</dbReference>
<proteinExistence type="predicted"/>
<reference evidence="1 2" key="1">
    <citation type="submission" date="2016-10" db="EMBL/GenBank/DDBJ databases">
        <authorList>
            <person name="de Groot N.N."/>
        </authorList>
    </citation>
    <scope>NUCLEOTIDE SEQUENCE [LARGE SCALE GENOMIC DNA]</scope>
    <source>
        <strain evidence="1 2">DSM 27375</strain>
    </source>
</reference>
<dbReference type="Gene3D" id="1.10.600.10">
    <property type="entry name" value="Farnesyl Diphosphate Synthase"/>
    <property type="match status" value="1"/>
</dbReference>
<gene>
    <name evidence="1" type="ORF">SAMN04488117_10182</name>
</gene>
<dbReference type="InterPro" id="IPR008949">
    <property type="entry name" value="Isoprenoid_synthase_dom_sf"/>
</dbReference>
<dbReference type="Pfam" id="PF00494">
    <property type="entry name" value="SQS_PSY"/>
    <property type="match status" value="1"/>
</dbReference>
<sequence length="259" mass="28033">MSVQACAEIVQKGDEDRFRATMAAPVSARDVLFPIHAFCLEVAKAPWVTKESMIAEMRLQFWRDVLTEKTEGKAPRAHEVAAPLAAVLDIASAEALDATVTARQWDIYRDPHEDAAALYRYLHATYTIPLHVAARLLGAPDTASKPLNSLGQAGALARYFMAIPALVDAGRVPLLDGRPDAVATLAKATLEQARWGAQQLSKLGKSARAPMIDAVMMLPILQQAAKDPSAVLDGRLKQGPARKSLRLALASQSPTWGFF</sequence>
<dbReference type="AlphaFoldDB" id="A0A1G7FHY3"/>
<evidence type="ECO:0000313" key="2">
    <source>
        <dbReference type="Proteomes" id="UP000182284"/>
    </source>
</evidence>
<organism evidence="1 2">
    <name type="scientific">Celeribacter baekdonensis</name>
    <dbReference type="NCBI Taxonomy" id="875171"/>
    <lineage>
        <taxon>Bacteria</taxon>
        <taxon>Pseudomonadati</taxon>
        <taxon>Pseudomonadota</taxon>
        <taxon>Alphaproteobacteria</taxon>
        <taxon>Rhodobacterales</taxon>
        <taxon>Roseobacteraceae</taxon>
        <taxon>Celeribacter</taxon>
    </lineage>
</organism>
<evidence type="ECO:0000313" key="1">
    <source>
        <dbReference type="EMBL" id="SDE75145.1"/>
    </source>
</evidence>
<accession>A0A1G7FHY3</accession>
<dbReference type="Proteomes" id="UP000182284">
    <property type="component" value="Unassembled WGS sequence"/>
</dbReference>
<name>A0A1G7FHY3_9RHOB</name>
<protein>
    <submittedName>
        <fullName evidence="1">Phytoene/squalene synthetase</fullName>
    </submittedName>
</protein>
<dbReference type="OrthoDB" id="9814909at2"/>
<dbReference type="SUPFAM" id="SSF48576">
    <property type="entry name" value="Terpenoid synthases"/>
    <property type="match status" value="1"/>
</dbReference>
<dbReference type="InterPro" id="IPR002060">
    <property type="entry name" value="Squ/phyt_synthse"/>
</dbReference>
<dbReference type="EMBL" id="FNBL01000001">
    <property type="protein sequence ID" value="SDE75145.1"/>
    <property type="molecule type" value="Genomic_DNA"/>
</dbReference>